<dbReference type="AlphaFoldDB" id="A0A2K1LBW4"/>
<proteinExistence type="predicted"/>
<dbReference type="GeneID" id="112279326"/>
<dbReference type="OrthoDB" id="1930482at2759"/>
<organism evidence="1">
    <name type="scientific">Physcomitrium patens</name>
    <name type="common">Spreading-leaved earth moss</name>
    <name type="synonym">Physcomitrella patens</name>
    <dbReference type="NCBI Taxonomy" id="3218"/>
    <lineage>
        <taxon>Eukaryota</taxon>
        <taxon>Viridiplantae</taxon>
        <taxon>Streptophyta</taxon>
        <taxon>Embryophyta</taxon>
        <taxon>Bryophyta</taxon>
        <taxon>Bryophytina</taxon>
        <taxon>Bryopsida</taxon>
        <taxon>Funariidae</taxon>
        <taxon>Funariales</taxon>
        <taxon>Funariaceae</taxon>
        <taxon>Physcomitrium</taxon>
    </lineage>
</organism>
<dbReference type="Proteomes" id="UP000006727">
    <property type="component" value="Chromosome 1"/>
</dbReference>
<evidence type="ECO:0000313" key="3">
    <source>
        <dbReference type="Proteomes" id="UP000006727"/>
    </source>
</evidence>
<dbReference type="PaxDb" id="3218-PP1S111_189V6.1"/>
<dbReference type="PANTHER" id="PTHR14449:SF2">
    <property type="entry name" value="FANCONI ANEMIA GROUP F PROTEIN"/>
    <property type="match status" value="1"/>
</dbReference>
<dbReference type="EMBL" id="ABEU02000001">
    <property type="protein sequence ID" value="PNR63518.1"/>
    <property type="molecule type" value="Genomic_DNA"/>
</dbReference>
<dbReference type="InterPro" id="IPR035428">
    <property type="entry name" value="FANCF"/>
</dbReference>
<dbReference type="EnsemblPlants" id="Pp3c1_42330V3.1">
    <property type="protein sequence ID" value="Pp3c1_42330V3.1"/>
    <property type="gene ID" value="Pp3c1_42330"/>
</dbReference>
<dbReference type="FunCoup" id="A0A2K1LBW4">
    <property type="interactions" value="39"/>
</dbReference>
<sequence>MTPVISCHTVSYLLLCRSHSLPWNYIESNMDNWVHPCPTLHEITEHAAAYLELLVLASGFQSSGQPFSWTPANLRKALAWASHLEQRVADLSPAAEGMESRRALDSALAKLTASAPTYPAGLRCLSSIDLSSARRLLIQALLQAVVPDPAYFESIVHCLSRKDENEGEIGHDVKELVSARNRAIRSAECIGNFVDTALGCLTFEKKPLTPLTSIWRTSLTRGTSISAVEIVDGMYCEVWARNAVEYVTSFTTVYKTAAANLIFKTREEGWRRVLDTSLASTSSTLIGDGCGSGTEIAELCCLQLGFSECRNLAFRIFTSTLNENVATEELVCHAGREQVRHSVPDLSAEKLVSIETVLAEILEKRVDVWWILPPVLLAGVCASRFRMLKTYLHTITRGLEQNVRFCKCPCHQRSSNCQTCRQCTNVLLERLWCFGVHHPQLKNFNTQELISTCNYLLFQAKRRPI</sequence>
<dbReference type="Gramene" id="Pp3c1_42330V3.1">
    <property type="protein sequence ID" value="Pp3c1_42330V3.1"/>
    <property type="gene ID" value="Pp3c1_42330"/>
</dbReference>
<evidence type="ECO:0000313" key="1">
    <source>
        <dbReference type="EMBL" id="PNR63518.1"/>
    </source>
</evidence>
<dbReference type="GO" id="GO:0006974">
    <property type="term" value="P:DNA damage response"/>
    <property type="evidence" value="ECO:0000318"/>
    <property type="project" value="GO_Central"/>
</dbReference>
<dbReference type="EnsemblPlants" id="Pp3c1_42330V3.2">
    <property type="protein sequence ID" value="Pp3c1_42330V3.2"/>
    <property type="gene ID" value="Pp3c1_42330"/>
</dbReference>
<gene>
    <name evidence="2" type="primary">LOC112279326</name>
    <name evidence="1" type="ORF">PHYPA_001944</name>
</gene>
<name>A0A2K1LBW4_PHYPA</name>
<dbReference type="GO" id="GO:0036297">
    <property type="term" value="P:interstrand cross-link repair"/>
    <property type="evidence" value="ECO:0007669"/>
    <property type="project" value="InterPro"/>
</dbReference>
<dbReference type="GO" id="GO:0043240">
    <property type="term" value="C:Fanconi anaemia nuclear complex"/>
    <property type="evidence" value="ECO:0000318"/>
    <property type="project" value="GO_Central"/>
</dbReference>
<reference evidence="1 3" key="1">
    <citation type="journal article" date="2008" name="Science">
        <title>The Physcomitrella genome reveals evolutionary insights into the conquest of land by plants.</title>
        <authorList>
            <person name="Rensing S."/>
            <person name="Lang D."/>
            <person name="Zimmer A."/>
            <person name="Terry A."/>
            <person name="Salamov A."/>
            <person name="Shapiro H."/>
            <person name="Nishiyama T."/>
            <person name="Perroud P.-F."/>
            <person name="Lindquist E."/>
            <person name="Kamisugi Y."/>
            <person name="Tanahashi T."/>
            <person name="Sakakibara K."/>
            <person name="Fujita T."/>
            <person name="Oishi K."/>
            <person name="Shin-I T."/>
            <person name="Kuroki Y."/>
            <person name="Toyoda A."/>
            <person name="Suzuki Y."/>
            <person name="Hashimoto A."/>
            <person name="Yamaguchi K."/>
            <person name="Sugano A."/>
            <person name="Kohara Y."/>
            <person name="Fujiyama A."/>
            <person name="Anterola A."/>
            <person name="Aoki S."/>
            <person name="Ashton N."/>
            <person name="Barbazuk W.B."/>
            <person name="Barker E."/>
            <person name="Bennetzen J."/>
            <person name="Bezanilla M."/>
            <person name="Blankenship R."/>
            <person name="Cho S.H."/>
            <person name="Dutcher S."/>
            <person name="Estelle M."/>
            <person name="Fawcett J.A."/>
            <person name="Gundlach H."/>
            <person name="Hanada K."/>
            <person name="Heyl A."/>
            <person name="Hicks K.A."/>
            <person name="Hugh J."/>
            <person name="Lohr M."/>
            <person name="Mayer K."/>
            <person name="Melkozernov A."/>
            <person name="Murata T."/>
            <person name="Nelson D."/>
            <person name="Pils B."/>
            <person name="Prigge M."/>
            <person name="Reiss B."/>
            <person name="Renner T."/>
            <person name="Rombauts S."/>
            <person name="Rushton P."/>
            <person name="Sanderfoot A."/>
            <person name="Schween G."/>
            <person name="Shiu S.-H."/>
            <person name="Stueber K."/>
            <person name="Theodoulou F.L."/>
            <person name="Tu H."/>
            <person name="Van de Peer Y."/>
            <person name="Verrier P.J."/>
            <person name="Waters E."/>
            <person name="Wood A."/>
            <person name="Yang L."/>
            <person name="Cove D."/>
            <person name="Cuming A."/>
            <person name="Hasebe M."/>
            <person name="Lucas S."/>
            <person name="Mishler D.B."/>
            <person name="Reski R."/>
            <person name="Grigoriev I."/>
            <person name="Quatrano R.S."/>
            <person name="Boore J.L."/>
        </authorList>
    </citation>
    <scope>NUCLEOTIDE SEQUENCE [LARGE SCALE GENOMIC DNA]</scope>
    <source>
        <strain evidence="2 3">cv. Gransden 2004</strain>
    </source>
</reference>
<accession>A0A2K1LBW4</accession>
<dbReference type="PANTHER" id="PTHR14449">
    <property type="entry name" value="FANCONI ANEMIA GROUP F PROTEIN FANCF"/>
    <property type="match status" value="1"/>
</dbReference>
<dbReference type="RefSeq" id="XP_024369440.1">
    <property type="nucleotide sequence ID" value="XM_024513672.2"/>
</dbReference>
<reference evidence="1 3" key="2">
    <citation type="journal article" date="2018" name="Plant J.">
        <title>The Physcomitrella patens chromosome-scale assembly reveals moss genome structure and evolution.</title>
        <authorList>
            <person name="Lang D."/>
            <person name="Ullrich K.K."/>
            <person name="Murat F."/>
            <person name="Fuchs J."/>
            <person name="Jenkins J."/>
            <person name="Haas F.B."/>
            <person name="Piednoel M."/>
            <person name="Gundlach H."/>
            <person name="Van Bel M."/>
            <person name="Meyberg R."/>
            <person name="Vives C."/>
            <person name="Morata J."/>
            <person name="Symeonidi A."/>
            <person name="Hiss M."/>
            <person name="Muchero W."/>
            <person name="Kamisugi Y."/>
            <person name="Saleh O."/>
            <person name="Blanc G."/>
            <person name="Decker E.L."/>
            <person name="van Gessel N."/>
            <person name="Grimwood J."/>
            <person name="Hayes R.D."/>
            <person name="Graham S.W."/>
            <person name="Gunter L.E."/>
            <person name="McDaniel S.F."/>
            <person name="Hoernstein S.N.W."/>
            <person name="Larsson A."/>
            <person name="Li F.W."/>
            <person name="Perroud P.F."/>
            <person name="Phillips J."/>
            <person name="Ranjan P."/>
            <person name="Rokshar D.S."/>
            <person name="Rothfels C.J."/>
            <person name="Schneider L."/>
            <person name="Shu S."/>
            <person name="Stevenson D.W."/>
            <person name="Thummler F."/>
            <person name="Tillich M."/>
            <person name="Villarreal Aguilar J.C."/>
            <person name="Widiez T."/>
            <person name="Wong G.K."/>
            <person name="Wymore A."/>
            <person name="Zhang Y."/>
            <person name="Zimmer A.D."/>
            <person name="Quatrano R.S."/>
            <person name="Mayer K.F.X."/>
            <person name="Goodstein D."/>
            <person name="Casacuberta J.M."/>
            <person name="Vandepoele K."/>
            <person name="Reski R."/>
            <person name="Cuming A.C."/>
            <person name="Tuskan G.A."/>
            <person name="Maumus F."/>
            <person name="Salse J."/>
            <person name="Schmutz J."/>
            <person name="Rensing S.A."/>
        </authorList>
    </citation>
    <scope>NUCLEOTIDE SEQUENCE [LARGE SCALE GENOMIC DNA]</scope>
    <source>
        <strain evidence="2 3">cv. Gransden 2004</strain>
    </source>
</reference>
<dbReference type="KEGG" id="ppp:112279326"/>
<reference evidence="2" key="3">
    <citation type="submission" date="2020-12" db="UniProtKB">
        <authorList>
            <consortium name="EnsemblPlants"/>
        </authorList>
    </citation>
    <scope>IDENTIFICATION</scope>
</reference>
<dbReference type="Gramene" id="Pp3c1_42330V3.2">
    <property type="protein sequence ID" value="Pp3c1_42330V3.2"/>
    <property type="gene ID" value="Pp3c1_42330"/>
</dbReference>
<protein>
    <submittedName>
        <fullName evidence="1 2">Uncharacterized protein</fullName>
    </submittedName>
</protein>
<dbReference type="STRING" id="3218.A0A2K1LBW4"/>
<dbReference type="Pfam" id="PF11107">
    <property type="entry name" value="FANCF"/>
    <property type="match status" value="1"/>
</dbReference>
<evidence type="ECO:0000313" key="2">
    <source>
        <dbReference type="EnsemblPlants" id="Pp3c1_42330V3.1"/>
    </source>
</evidence>
<keyword evidence="3" id="KW-1185">Reference proteome</keyword>